<feature type="compositionally biased region" description="Polar residues" evidence="1">
    <location>
        <begin position="459"/>
        <end position="483"/>
    </location>
</feature>
<organism evidence="2 3">
    <name type="scientific">Mucor circinelloides f. circinelloides (strain 1006PhL)</name>
    <name type="common">Mucormycosis agent</name>
    <name type="synonym">Calyptromyces circinelloides</name>
    <dbReference type="NCBI Taxonomy" id="1220926"/>
    <lineage>
        <taxon>Eukaryota</taxon>
        <taxon>Fungi</taxon>
        <taxon>Fungi incertae sedis</taxon>
        <taxon>Mucoromycota</taxon>
        <taxon>Mucoromycotina</taxon>
        <taxon>Mucoromycetes</taxon>
        <taxon>Mucorales</taxon>
        <taxon>Mucorineae</taxon>
        <taxon>Mucoraceae</taxon>
        <taxon>Mucor</taxon>
    </lineage>
</organism>
<dbReference type="Pfam" id="PF08613">
    <property type="entry name" value="Cyclin"/>
    <property type="match status" value="1"/>
</dbReference>
<dbReference type="eggNOG" id="ENOG502S1K2">
    <property type="taxonomic scope" value="Eukaryota"/>
</dbReference>
<evidence type="ECO:0000313" key="3">
    <source>
        <dbReference type="Proteomes" id="UP000014254"/>
    </source>
</evidence>
<feature type="compositionally biased region" description="Low complexity" evidence="1">
    <location>
        <begin position="641"/>
        <end position="656"/>
    </location>
</feature>
<dbReference type="GO" id="GO:0005634">
    <property type="term" value="C:nucleus"/>
    <property type="evidence" value="ECO:0007669"/>
    <property type="project" value="TreeGrafter"/>
</dbReference>
<evidence type="ECO:0000313" key="2">
    <source>
        <dbReference type="EMBL" id="EPB89637.1"/>
    </source>
</evidence>
<reference evidence="3" key="1">
    <citation type="submission" date="2013-05" db="EMBL/GenBank/DDBJ databases">
        <title>The Genome sequence of Mucor circinelloides f. circinelloides 1006PhL.</title>
        <authorList>
            <consortium name="The Broad Institute Genomics Platform"/>
            <person name="Cuomo C."/>
            <person name="Earl A."/>
            <person name="Findley K."/>
            <person name="Lee S.C."/>
            <person name="Walker B."/>
            <person name="Young S."/>
            <person name="Zeng Q."/>
            <person name="Gargeya S."/>
            <person name="Fitzgerald M."/>
            <person name="Haas B."/>
            <person name="Abouelleil A."/>
            <person name="Allen A.W."/>
            <person name="Alvarado L."/>
            <person name="Arachchi H.M."/>
            <person name="Berlin A.M."/>
            <person name="Chapman S.B."/>
            <person name="Gainer-Dewar J."/>
            <person name="Goldberg J."/>
            <person name="Griggs A."/>
            <person name="Gujja S."/>
            <person name="Hansen M."/>
            <person name="Howarth C."/>
            <person name="Imamovic A."/>
            <person name="Ireland A."/>
            <person name="Larimer J."/>
            <person name="McCowan C."/>
            <person name="Murphy C."/>
            <person name="Pearson M."/>
            <person name="Poon T.W."/>
            <person name="Priest M."/>
            <person name="Roberts A."/>
            <person name="Saif S."/>
            <person name="Shea T."/>
            <person name="Sisk P."/>
            <person name="Sykes S."/>
            <person name="Wortman J."/>
            <person name="Nusbaum C."/>
            <person name="Birren B."/>
        </authorList>
    </citation>
    <scope>NUCLEOTIDE SEQUENCE [LARGE SCALE GENOMIC DNA]</scope>
    <source>
        <strain evidence="3">1006PhL</strain>
    </source>
</reference>
<dbReference type="InterPro" id="IPR036915">
    <property type="entry name" value="Cyclin-like_sf"/>
</dbReference>
<dbReference type="Proteomes" id="UP000014254">
    <property type="component" value="Unassembled WGS sequence"/>
</dbReference>
<dbReference type="OMA" id="EFSSTMV"/>
<accession>S2JM88</accession>
<evidence type="ECO:0008006" key="4">
    <source>
        <dbReference type="Google" id="ProtNLM"/>
    </source>
</evidence>
<dbReference type="EMBL" id="KE123932">
    <property type="protein sequence ID" value="EPB89637.1"/>
    <property type="molecule type" value="Genomic_DNA"/>
</dbReference>
<dbReference type="InterPro" id="IPR013922">
    <property type="entry name" value="Cyclin_PHO80-like"/>
</dbReference>
<protein>
    <recommendedName>
        <fullName evidence="4">Cyclin-like domain-containing protein</fullName>
    </recommendedName>
</protein>
<dbReference type="GO" id="GO:0019901">
    <property type="term" value="F:protein kinase binding"/>
    <property type="evidence" value="ECO:0007669"/>
    <property type="project" value="InterPro"/>
</dbReference>
<dbReference type="CDD" id="cd20557">
    <property type="entry name" value="CYCLIN_ScPCL1-like"/>
    <property type="match status" value="1"/>
</dbReference>
<dbReference type="PANTHER" id="PTHR15615">
    <property type="match status" value="1"/>
</dbReference>
<feature type="region of interest" description="Disordered" evidence="1">
    <location>
        <begin position="603"/>
        <end position="677"/>
    </location>
</feature>
<dbReference type="Gene3D" id="1.10.472.10">
    <property type="entry name" value="Cyclin-like"/>
    <property type="match status" value="1"/>
</dbReference>
<sequence>MYSQNYPVVDNVVYPQQQQQQQFQQRLQSPLHPTMMQQQQQIPLQHRKEPLPSATDAKPNITLSISEIAEFSSTMVYLMWHARRQSVMDLHSNSKSDTTLQNNSSLEQTRVTADMANMTSAAFKKFCRQILSATQLSESVVLLSLKYIAMLLQNNPNIQGADGSEYRLFTVALMLANKFLDDNTFTNKTWSEVSGMKVTDLNIMELEFLDVLRFKLSVQKEEYERWRTALFGFRSQLMGVPVEIQRQKLMETMALSVGNTQQQWSQQYKHHQVQQQHQAQQHHHQQQQQQHAAAVAAVTHNFFLFSKAQQQYPVQPTFNGPLTRVPLRIPAQPVYHNIRTTPSAPPNVLTPINVYDSRSNVVVPSTTTCSTQSQRYSTGPTSTIANSTANSRRPAETGYAPYQKQPQTTQPRIVMSSSSSASSNANTPIYPQQALPQPQPPPPPQQQQQQQKPSPFGTPVSNQQPFTRSYPSASVTNSNNATPISHHHPHHQTATSNISNSNNASTRASHRTSSLPPSGGLDLNVKNSSYYYATPSATPTNIAYSNTSNNYPTTTSYYVDPATSMTTPVTTMATSPADYNPYNTSNTASSAAGMTDVYNRPMVPRSTSYKNVPPQHQLPVTPNGHYMQQQQQQQRQHDLYTQSQLQQPATTTSSTTYNGPTLEDPLTAIDSYRAHRH</sequence>
<proteinExistence type="predicted"/>
<feature type="compositionally biased region" description="Polar residues" evidence="1">
    <location>
        <begin position="366"/>
        <end position="391"/>
    </location>
</feature>
<dbReference type="GO" id="GO:0016538">
    <property type="term" value="F:cyclin-dependent protein serine/threonine kinase regulator activity"/>
    <property type="evidence" value="ECO:0007669"/>
    <property type="project" value="TreeGrafter"/>
</dbReference>
<name>S2JM88_MUCC1</name>
<dbReference type="VEuPathDB" id="FungiDB:HMPREF1544_03569"/>
<dbReference type="InParanoid" id="S2JM88"/>
<evidence type="ECO:0000256" key="1">
    <source>
        <dbReference type="SAM" id="MobiDB-lite"/>
    </source>
</evidence>
<feature type="compositionally biased region" description="Low complexity" evidence="1">
    <location>
        <begin position="493"/>
        <end position="507"/>
    </location>
</feature>
<dbReference type="STRING" id="1220926.S2JM88"/>
<dbReference type="GO" id="GO:0000307">
    <property type="term" value="C:cyclin-dependent protein kinase holoenzyme complex"/>
    <property type="evidence" value="ECO:0007669"/>
    <property type="project" value="TreeGrafter"/>
</dbReference>
<dbReference type="OrthoDB" id="244495at2759"/>
<dbReference type="SUPFAM" id="SSF47954">
    <property type="entry name" value="Cyclin-like"/>
    <property type="match status" value="1"/>
</dbReference>
<feature type="compositionally biased region" description="Low complexity" evidence="1">
    <location>
        <begin position="446"/>
        <end position="455"/>
    </location>
</feature>
<feature type="region of interest" description="Disordered" evidence="1">
    <location>
        <begin position="366"/>
        <end position="524"/>
    </location>
</feature>
<dbReference type="PANTHER" id="PTHR15615:SF27">
    <property type="entry name" value="PHO85 CYCLIN CLG1"/>
    <property type="match status" value="1"/>
</dbReference>
<feature type="compositionally biased region" description="Low complexity" evidence="1">
    <location>
        <begin position="416"/>
        <end position="436"/>
    </location>
</feature>
<keyword evidence="3" id="KW-1185">Reference proteome</keyword>
<dbReference type="AlphaFoldDB" id="S2JM88"/>
<gene>
    <name evidence="2" type="ORF">HMPREF1544_03569</name>
</gene>